<gene>
    <name evidence="1" type="ORF">OWV82_019922</name>
</gene>
<keyword evidence="2" id="KW-1185">Reference proteome</keyword>
<proteinExistence type="predicted"/>
<comment type="caution">
    <text evidence="1">The sequence shown here is derived from an EMBL/GenBank/DDBJ whole genome shotgun (WGS) entry which is preliminary data.</text>
</comment>
<protein>
    <submittedName>
        <fullName evidence="1">Transcription factor ORG2-like</fullName>
    </submittedName>
</protein>
<evidence type="ECO:0000313" key="2">
    <source>
        <dbReference type="Proteomes" id="UP001164539"/>
    </source>
</evidence>
<reference evidence="1 2" key="1">
    <citation type="journal article" date="2023" name="Science">
        <title>Complex scaffold remodeling in plant triterpene biosynthesis.</title>
        <authorList>
            <person name="De La Pena R."/>
            <person name="Hodgson H."/>
            <person name="Liu J.C."/>
            <person name="Stephenson M.J."/>
            <person name="Martin A.C."/>
            <person name="Owen C."/>
            <person name="Harkess A."/>
            <person name="Leebens-Mack J."/>
            <person name="Jimenez L.E."/>
            <person name="Osbourn A."/>
            <person name="Sattely E.S."/>
        </authorList>
    </citation>
    <scope>NUCLEOTIDE SEQUENCE [LARGE SCALE GENOMIC DNA]</scope>
    <source>
        <strain evidence="2">cv. JPN11</strain>
        <tissue evidence="1">Leaf</tissue>
    </source>
</reference>
<dbReference type="EMBL" id="CM051404">
    <property type="protein sequence ID" value="KAJ4706247.1"/>
    <property type="molecule type" value="Genomic_DNA"/>
</dbReference>
<accession>A0ACC1X4K6</accession>
<evidence type="ECO:0000313" key="1">
    <source>
        <dbReference type="EMBL" id="KAJ4706247.1"/>
    </source>
</evidence>
<sequence>MLESVIAVRRSTLCIALCVPCFLRPDLNTYQNFNSNRRNWFKRRKRSHQEYLAAVLFSLEEGGLLRMNASSFKSSGGISFFSLHLQVIEIERTPKLETEALIEKLSSLYENKEEFLSSFKSDPSCFI</sequence>
<name>A0ACC1X4K6_MELAZ</name>
<dbReference type="Proteomes" id="UP001164539">
    <property type="component" value="Chromosome 11"/>
</dbReference>
<organism evidence="1 2">
    <name type="scientific">Melia azedarach</name>
    <name type="common">Chinaberry tree</name>
    <dbReference type="NCBI Taxonomy" id="155640"/>
    <lineage>
        <taxon>Eukaryota</taxon>
        <taxon>Viridiplantae</taxon>
        <taxon>Streptophyta</taxon>
        <taxon>Embryophyta</taxon>
        <taxon>Tracheophyta</taxon>
        <taxon>Spermatophyta</taxon>
        <taxon>Magnoliopsida</taxon>
        <taxon>eudicotyledons</taxon>
        <taxon>Gunneridae</taxon>
        <taxon>Pentapetalae</taxon>
        <taxon>rosids</taxon>
        <taxon>malvids</taxon>
        <taxon>Sapindales</taxon>
        <taxon>Meliaceae</taxon>
        <taxon>Melia</taxon>
    </lineage>
</organism>